<dbReference type="Proteomes" id="UP000515733">
    <property type="component" value="Plasmid pI"/>
</dbReference>
<reference evidence="1 2" key="1">
    <citation type="submission" date="2020-03" db="EMBL/GenBank/DDBJ databases">
        <authorList>
            <consortium name="Genoscope - CEA"/>
            <person name="William W."/>
        </authorList>
    </citation>
    <scope>NUCLEOTIDE SEQUENCE [LARGE SCALE GENOMIC DNA]</scope>
    <source>
        <strain evidence="2">DSM 16959</strain>
        <plasmid evidence="1 2">pI</plasmid>
    </source>
</reference>
<dbReference type="RefSeq" id="WP_183148388.1">
    <property type="nucleotide sequence ID" value="NZ_LR778302.1"/>
</dbReference>
<dbReference type="KEGG" id="doe:DENOEST_P0122"/>
<protein>
    <submittedName>
        <fullName evidence="1">Uncharacterized protein</fullName>
    </submittedName>
</protein>
<organism evidence="1 2">
    <name type="scientific">Denitratisoma oestradiolicum</name>
    <dbReference type="NCBI Taxonomy" id="311182"/>
    <lineage>
        <taxon>Bacteria</taxon>
        <taxon>Pseudomonadati</taxon>
        <taxon>Pseudomonadota</taxon>
        <taxon>Betaproteobacteria</taxon>
        <taxon>Nitrosomonadales</taxon>
        <taxon>Sterolibacteriaceae</taxon>
        <taxon>Denitratisoma</taxon>
    </lineage>
</organism>
<name>A0A6S6Y1J3_9PROT</name>
<gene>
    <name evidence="1" type="ORF">DENOEST_P0122</name>
</gene>
<evidence type="ECO:0000313" key="1">
    <source>
        <dbReference type="EMBL" id="CAB1371280.1"/>
    </source>
</evidence>
<accession>A0A6S6Y1J3</accession>
<proteinExistence type="predicted"/>
<keyword evidence="2" id="KW-1185">Reference proteome</keyword>
<dbReference type="EMBL" id="LR778302">
    <property type="protein sequence ID" value="CAB1371280.1"/>
    <property type="molecule type" value="Genomic_DNA"/>
</dbReference>
<sequence length="90" mass="10192">MGKWKKLLLYAAPIPIAFVLSDHSFSDFIKMLGGGLMFWIPYWLACWLSDGFTDLPATTGGRLTLGMDINPCTNKYQPVLKDERGRTVMY</sequence>
<evidence type="ECO:0000313" key="2">
    <source>
        <dbReference type="Proteomes" id="UP000515733"/>
    </source>
</evidence>
<dbReference type="AlphaFoldDB" id="A0A6S6Y1J3"/>
<keyword evidence="1" id="KW-0614">Plasmid</keyword>
<geneLocation type="plasmid" evidence="1 2">
    <name>pI</name>
</geneLocation>